<keyword evidence="2" id="KW-0472">Membrane</keyword>
<name>A0A327YIX9_9RHOB</name>
<gene>
    <name evidence="5" type="ORF">ATI53_100625</name>
</gene>
<proteinExistence type="predicted"/>
<reference evidence="5 6" key="1">
    <citation type="submission" date="2018-06" db="EMBL/GenBank/DDBJ databases">
        <title>Genomic Encyclopedia of Archaeal and Bacterial Type Strains, Phase II (KMG-II): from individual species to whole genera.</title>
        <authorList>
            <person name="Goeker M."/>
        </authorList>
    </citation>
    <scope>NUCLEOTIDE SEQUENCE [LARGE SCALE GENOMIC DNA]</scope>
    <source>
        <strain evidence="5 6">DSM 22011</strain>
    </source>
</reference>
<accession>A0A327YIX9</accession>
<protein>
    <submittedName>
        <fullName evidence="5">Beta-barrel assembly machine subunit BamE</fullName>
    </submittedName>
</protein>
<dbReference type="GO" id="GO:0019867">
    <property type="term" value="C:outer membrane"/>
    <property type="evidence" value="ECO:0007669"/>
    <property type="project" value="InterPro"/>
</dbReference>
<evidence type="ECO:0000256" key="3">
    <source>
        <dbReference type="SAM" id="SignalP"/>
    </source>
</evidence>
<dbReference type="InterPro" id="IPR037873">
    <property type="entry name" value="BamE-like"/>
</dbReference>
<comment type="caution">
    <text evidence="5">The sequence shown here is derived from an EMBL/GenBank/DDBJ whole genome shotgun (WGS) entry which is preliminary data.</text>
</comment>
<feature type="chain" id="PRO_5016390030" evidence="3">
    <location>
        <begin position="20"/>
        <end position="151"/>
    </location>
</feature>
<dbReference type="EMBL" id="QLMG01000006">
    <property type="protein sequence ID" value="RAK20247.1"/>
    <property type="molecule type" value="Genomic_DNA"/>
</dbReference>
<keyword evidence="6" id="KW-1185">Reference proteome</keyword>
<keyword evidence="1 3" id="KW-0732">Signal</keyword>
<dbReference type="Pfam" id="PF04355">
    <property type="entry name" value="BamE"/>
    <property type="match status" value="1"/>
</dbReference>
<evidence type="ECO:0000259" key="4">
    <source>
        <dbReference type="Pfam" id="PF04355"/>
    </source>
</evidence>
<evidence type="ECO:0000313" key="5">
    <source>
        <dbReference type="EMBL" id="RAK20247.1"/>
    </source>
</evidence>
<feature type="domain" description="Outer membrane protein assembly factor BamE" evidence="4">
    <location>
        <begin position="29"/>
        <end position="104"/>
    </location>
</feature>
<dbReference type="InterPro" id="IPR007450">
    <property type="entry name" value="BamE_dom"/>
</dbReference>
<dbReference type="RefSeq" id="WP_009503216.1">
    <property type="nucleotide sequence ID" value="NZ_LIGK01000007.1"/>
</dbReference>
<evidence type="ECO:0000256" key="2">
    <source>
        <dbReference type="ARBA" id="ARBA00023136"/>
    </source>
</evidence>
<dbReference type="OrthoDB" id="7203955at2"/>
<dbReference type="PROSITE" id="PS51257">
    <property type="entry name" value="PROKAR_LIPOPROTEIN"/>
    <property type="match status" value="1"/>
</dbReference>
<dbReference type="Gene3D" id="3.30.1450.10">
    <property type="match status" value="1"/>
</dbReference>
<organism evidence="5 6">
    <name type="scientific">Salipiger aestuarii</name>
    <dbReference type="NCBI Taxonomy" id="568098"/>
    <lineage>
        <taxon>Bacteria</taxon>
        <taxon>Pseudomonadati</taxon>
        <taxon>Pseudomonadota</taxon>
        <taxon>Alphaproteobacteria</taxon>
        <taxon>Rhodobacterales</taxon>
        <taxon>Roseobacteraceae</taxon>
        <taxon>Salipiger</taxon>
    </lineage>
</organism>
<dbReference type="Proteomes" id="UP000249165">
    <property type="component" value="Unassembled WGS sequence"/>
</dbReference>
<evidence type="ECO:0000313" key="6">
    <source>
        <dbReference type="Proteomes" id="UP000249165"/>
    </source>
</evidence>
<sequence>MAISGRLAAVTFAAAFSLAACTSQYRTHGYTPTEEDLQQIVPGVDTRATVEGVIGVPTTSGVLNEGGFYYISSEVRQFAWQAPEEVDREIVAITFDSAGVVENITRYGLEHGNVVPLSRRITRTSDGEISFIRRLFGNIGGLSLGSFTDDL</sequence>
<feature type="signal peptide" evidence="3">
    <location>
        <begin position="1"/>
        <end position="19"/>
    </location>
</feature>
<evidence type="ECO:0000256" key="1">
    <source>
        <dbReference type="ARBA" id="ARBA00022729"/>
    </source>
</evidence>
<dbReference type="AlphaFoldDB" id="A0A327YIX9"/>